<dbReference type="Gene3D" id="1.10.10.60">
    <property type="entry name" value="Homeodomain-like"/>
    <property type="match status" value="1"/>
</dbReference>
<dbReference type="SUPFAM" id="SSF46689">
    <property type="entry name" value="Homeodomain-like"/>
    <property type="match status" value="1"/>
</dbReference>
<dbReference type="PANTHER" id="PTHR30055:SF234">
    <property type="entry name" value="HTH-TYPE TRANSCRIPTIONAL REGULATOR BETI"/>
    <property type="match status" value="1"/>
</dbReference>
<dbReference type="Proteomes" id="UP000324611">
    <property type="component" value="Unassembled WGS sequence"/>
</dbReference>
<evidence type="ECO:0000256" key="2">
    <source>
        <dbReference type="ARBA" id="ARBA00023125"/>
    </source>
</evidence>
<dbReference type="GO" id="GO:0000976">
    <property type="term" value="F:transcription cis-regulatory region binding"/>
    <property type="evidence" value="ECO:0007669"/>
    <property type="project" value="TreeGrafter"/>
</dbReference>
<evidence type="ECO:0000256" key="3">
    <source>
        <dbReference type="ARBA" id="ARBA00023163"/>
    </source>
</evidence>
<dbReference type="PROSITE" id="PS50977">
    <property type="entry name" value="HTH_TETR_2"/>
    <property type="match status" value="1"/>
</dbReference>
<dbReference type="AlphaFoldDB" id="A0A5B2W0J5"/>
<dbReference type="InterPro" id="IPR050109">
    <property type="entry name" value="HTH-type_TetR-like_transc_reg"/>
</dbReference>
<keyword evidence="1" id="KW-0805">Transcription regulation</keyword>
<reference evidence="6 7" key="2">
    <citation type="submission" date="2019-09" db="EMBL/GenBank/DDBJ databases">
        <authorList>
            <person name="Jin C."/>
        </authorList>
    </citation>
    <scope>NUCLEOTIDE SEQUENCE [LARGE SCALE GENOMIC DNA]</scope>
    <source>
        <strain evidence="6 7">BN140078</strain>
    </source>
</reference>
<proteinExistence type="predicted"/>
<evidence type="ECO:0000256" key="4">
    <source>
        <dbReference type="PROSITE-ProRule" id="PRU00335"/>
    </source>
</evidence>
<dbReference type="PRINTS" id="PR00455">
    <property type="entry name" value="HTHTETR"/>
</dbReference>
<evidence type="ECO:0000313" key="7">
    <source>
        <dbReference type="Proteomes" id="UP000324611"/>
    </source>
</evidence>
<dbReference type="Pfam" id="PF00440">
    <property type="entry name" value="TetR_N"/>
    <property type="match status" value="1"/>
</dbReference>
<feature type="DNA-binding region" description="H-T-H motif" evidence="4">
    <location>
        <begin position="24"/>
        <end position="43"/>
    </location>
</feature>
<keyword evidence="7" id="KW-1185">Reference proteome</keyword>
<dbReference type="GO" id="GO:0003700">
    <property type="term" value="F:DNA-binding transcription factor activity"/>
    <property type="evidence" value="ECO:0007669"/>
    <property type="project" value="TreeGrafter"/>
</dbReference>
<accession>A0A5B2W0J5</accession>
<dbReference type="EMBL" id="VUOC01000001">
    <property type="protein sequence ID" value="KAA2244875.1"/>
    <property type="molecule type" value="Genomic_DNA"/>
</dbReference>
<feature type="domain" description="HTH tetR-type" evidence="5">
    <location>
        <begin position="1"/>
        <end position="61"/>
    </location>
</feature>
<evidence type="ECO:0000259" key="5">
    <source>
        <dbReference type="PROSITE" id="PS50977"/>
    </source>
</evidence>
<comment type="caution">
    <text evidence="6">The sequence shown here is derived from an EMBL/GenBank/DDBJ whole genome shotgun (WGS) entry which is preliminary data.</text>
</comment>
<reference evidence="6 7" key="1">
    <citation type="submission" date="2019-09" db="EMBL/GenBank/DDBJ databases">
        <title>Chitinophaga ginsengihumi sp. nov., isolated from soil of ginseng rhizosphere.</title>
        <authorList>
            <person name="Lee J."/>
        </authorList>
    </citation>
    <scope>NUCLEOTIDE SEQUENCE [LARGE SCALE GENOMIC DNA]</scope>
    <source>
        <strain evidence="6 7">BN140078</strain>
    </source>
</reference>
<dbReference type="InterPro" id="IPR001647">
    <property type="entry name" value="HTH_TetR"/>
</dbReference>
<evidence type="ECO:0000256" key="1">
    <source>
        <dbReference type="ARBA" id="ARBA00023015"/>
    </source>
</evidence>
<dbReference type="SUPFAM" id="SSF48498">
    <property type="entry name" value="Tetracyclin repressor-like, C-terminal domain"/>
    <property type="match status" value="1"/>
</dbReference>
<dbReference type="RefSeq" id="WP_149836271.1">
    <property type="nucleotide sequence ID" value="NZ_VUOC01000001.1"/>
</dbReference>
<sequence length="207" mass="23799">MTGQERILETALRLFRTYGIKSVTMFDIARECGISKKTVYEHFADKEALIKEGVNALLNGLQQQLEQCRDGEPNAIAEMIQTTHQMEVLARTMNPLMMHEVKKYHPEVSQAVEDFKRERVFKGIRGNLERGVKEGLYQPNLKMDILARLRQLQLESAFDPEQYPAAQFDLHEVMQQVTANYILGIATATGREVMERELVKDKEMITP</sequence>
<dbReference type="InterPro" id="IPR036271">
    <property type="entry name" value="Tet_transcr_reg_TetR-rel_C_sf"/>
</dbReference>
<name>A0A5B2W0J5_9BACT</name>
<keyword evidence="3" id="KW-0804">Transcription</keyword>
<dbReference type="PANTHER" id="PTHR30055">
    <property type="entry name" value="HTH-TYPE TRANSCRIPTIONAL REGULATOR RUTR"/>
    <property type="match status" value="1"/>
</dbReference>
<keyword evidence="2 4" id="KW-0238">DNA-binding</keyword>
<organism evidence="6 7">
    <name type="scientific">Chitinophaga agrisoli</name>
    <dbReference type="NCBI Taxonomy" id="2607653"/>
    <lineage>
        <taxon>Bacteria</taxon>
        <taxon>Pseudomonadati</taxon>
        <taxon>Bacteroidota</taxon>
        <taxon>Chitinophagia</taxon>
        <taxon>Chitinophagales</taxon>
        <taxon>Chitinophagaceae</taxon>
        <taxon>Chitinophaga</taxon>
    </lineage>
</organism>
<gene>
    <name evidence="6" type="ORF">F0L74_02620</name>
</gene>
<dbReference type="InterPro" id="IPR009057">
    <property type="entry name" value="Homeodomain-like_sf"/>
</dbReference>
<evidence type="ECO:0000313" key="6">
    <source>
        <dbReference type="EMBL" id="KAA2244875.1"/>
    </source>
</evidence>
<dbReference type="Gene3D" id="1.10.357.10">
    <property type="entry name" value="Tetracycline Repressor, domain 2"/>
    <property type="match status" value="1"/>
</dbReference>
<protein>
    <submittedName>
        <fullName evidence="6">TetR/AcrR family transcriptional regulator</fullName>
    </submittedName>
</protein>